<dbReference type="AlphaFoldDB" id="A0A329LTC4"/>
<reference evidence="1 2" key="1">
    <citation type="submission" date="2018-06" db="EMBL/GenBank/DDBJ databases">
        <title>NTM in soil in Japan.</title>
        <authorList>
            <person name="Ohya K."/>
        </authorList>
    </citation>
    <scope>NUCLEOTIDE SEQUENCE [LARGE SCALE GENOMIC DNA]</scope>
    <source>
        <strain evidence="1 2">GF28</strain>
    </source>
</reference>
<accession>A0A329LTC4</accession>
<proteinExistence type="predicted"/>
<evidence type="ECO:0000313" key="2">
    <source>
        <dbReference type="Proteomes" id="UP000250915"/>
    </source>
</evidence>
<name>A0A329LTC4_9MYCO</name>
<gene>
    <name evidence="1" type="ORF">DQP57_12050</name>
</gene>
<comment type="caution">
    <text evidence="1">The sequence shown here is derived from an EMBL/GenBank/DDBJ whole genome shotgun (WGS) entry which is preliminary data.</text>
</comment>
<organism evidence="1 2">
    <name type="scientific">Mycobacterium colombiense</name>
    <dbReference type="NCBI Taxonomy" id="339268"/>
    <lineage>
        <taxon>Bacteria</taxon>
        <taxon>Bacillati</taxon>
        <taxon>Actinomycetota</taxon>
        <taxon>Actinomycetes</taxon>
        <taxon>Mycobacteriales</taxon>
        <taxon>Mycobacteriaceae</taxon>
        <taxon>Mycobacterium</taxon>
        <taxon>Mycobacterium avium complex (MAC)</taxon>
    </lineage>
</organism>
<sequence length="233" mass="23852">MSRLGRGFPNNQLMWQLRPLVTPVPQFDSTGAGLYSGSNAGSWTHNVGTHAKAVLIFGMWYSNTGSGNATVSFGGTSVPSITGLGAYGNTTWGGGGGYYTYYYVWAMLNPPAGTVTGAFSIPGGSGWAMTINSITYSNVSSIGAGLTNYGATTAVSHTGGVSPSNGKTLVHGLAQNTSASTPFTSYNQNQRWRSSSGYAMLLGDAPAAASVPFTAVAPAASPDWASLIVPLAA</sequence>
<protein>
    <submittedName>
        <fullName evidence="1">Uncharacterized protein</fullName>
    </submittedName>
</protein>
<dbReference type="OrthoDB" id="424396at85007"/>
<dbReference type="EMBL" id="QMEV01000020">
    <property type="protein sequence ID" value="RAV11201.1"/>
    <property type="molecule type" value="Genomic_DNA"/>
</dbReference>
<evidence type="ECO:0000313" key="1">
    <source>
        <dbReference type="EMBL" id="RAV11201.1"/>
    </source>
</evidence>
<dbReference type="Proteomes" id="UP000250915">
    <property type="component" value="Unassembled WGS sequence"/>
</dbReference>
<dbReference type="RefSeq" id="WP_112633200.1">
    <property type="nucleotide sequence ID" value="NZ_QMEV01000020.1"/>
</dbReference>